<sequence length="215" mass="24267">MKGLSYPLKSSKRWKILPKTAWHTTSREWEKTSGNMKAVDGPPQNLSTRVSFPTSKDTTSAKYKDADRLRTSGHGITEIYETLKFVAERGGDPSDEDLLLESIAKLRRLAIYAYATAKQMDTEAHITAAKALQLPESLKHITEEDESGKRLTFDNELIERINKAKYDESILRAATCRPNSAFNKNSSSNFHKVMEPEPSAELPRKQSPKQCQQHS</sequence>
<dbReference type="RefSeq" id="XP_051443241.1">
    <property type="nucleotide sequence ID" value="XM_051590142.1"/>
</dbReference>
<evidence type="ECO:0000313" key="2">
    <source>
        <dbReference type="EMBL" id="KAI8578237.1"/>
    </source>
</evidence>
<feature type="compositionally biased region" description="Low complexity" evidence="1">
    <location>
        <begin position="179"/>
        <end position="190"/>
    </location>
</feature>
<protein>
    <submittedName>
        <fullName evidence="2">Uncharacterized protein</fullName>
    </submittedName>
</protein>
<reference evidence="2" key="1">
    <citation type="submission" date="2021-06" db="EMBL/GenBank/DDBJ databases">
        <authorList>
            <consortium name="DOE Joint Genome Institute"/>
            <person name="Mondo S.J."/>
            <person name="Amses K.R."/>
            <person name="Simmons D.R."/>
            <person name="Longcore J.E."/>
            <person name="Seto K."/>
            <person name="Alves G.H."/>
            <person name="Bonds A.E."/>
            <person name="Quandt C.A."/>
            <person name="Davis W.J."/>
            <person name="Chang Y."/>
            <person name="Letcher P.M."/>
            <person name="Powell M.J."/>
            <person name="Kuo A."/>
            <person name="Labutti K."/>
            <person name="Pangilinan J."/>
            <person name="Andreopoulos W."/>
            <person name="Tritt A."/>
            <person name="Riley R."/>
            <person name="Hundley H."/>
            <person name="Johnson J."/>
            <person name="Lipzen A."/>
            <person name="Barry K."/>
            <person name="Berbee M.L."/>
            <person name="Buchler N.E."/>
            <person name="Grigoriev I.V."/>
            <person name="Spatafora J.W."/>
            <person name="Stajich J.E."/>
            <person name="James T.Y."/>
        </authorList>
    </citation>
    <scope>NUCLEOTIDE SEQUENCE</scope>
    <source>
        <strain evidence="2">AG</strain>
    </source>
</reference>
<organism evidence="2 3">
    <name type="scientific">Umbelopsis ramanniana AG</name>
    <dbReference type="NCBI Taxonomy" id="1314678"/>
    <lineage>
        <taxon>Eukaryota</taxon>
        <taxon>Fungi</taxon>
        <taxon>Fungi incertae sedis</taxon>
        <taxon>Mucoromycota</taxon>
        <taxon>Mucoromycotina</taxon>
        <taxon>Umbelopsidomycetes</taxon>
        <taxon>Umbelopsidales</taxon>
        <taxon>Umbelopsidaceae</taxon>
        <taxon>Umbelopsis</taxon>
    </lineage>
</organism>
<evidence type="ECO:0000313" key="3">
    <source>
        <dbReference type="Proteomes" id="UP001206595"/>
    </source>
</evidence>
<dbReference type="GeneID" id="75915486"/>
<feature type="region of interest" description="Disordered" evidence="1">
    <location>
        <begin position="178"/>
        <end position="215"/>
    </location>
</feature>
<evidence type="ECO:0000256" key="1">
    <source>
        <dbReference type="SAM" id="MobiDB-lite"/>
    </source>
</evidence>
<dbReference type="Proteomes" id="UP001206595">
    <property type="component" value="Unassembled WGS sequence"/>
</dbReference>
<accession>A0AAD5HBP5</accession>
<name>A0AAD5HBP5_UMBRA</name>
<comment type="caution">
    <text evidence="2">The sequence shown here is derived from an EMBL/GenBank/DDBJ whole genome shotgun (WGS) entry which is preliminary data.</text>
</comment>
<feature type="region of interest" description="Disordered" evidence="1">
    <location>
        <begin position="27"/>
        <end position="47"/>
    </location>
</feature>
<gene>
    <name evidence="2" type="ORF">K450DRAFT_247892</name>
</gene>
<reference evidence="2" key="2">
    <citation type="journal article" date="2022" name="Proc. Natl. Acad. Sci. U.S.A.">
        <title>Diploid-dominant life cycles characterize the early evolution of Fungi.</title>
        <authorList>
            <person name="Amses K.R."/>
            <person name="Simmons D.R."/>
            <person name="Longcore J.E."/>
            <person name="Mondo S.J."/>
            <person name="Seto K."/>
            <person name="Jeronimo G.H."/>
            <person name="Bonds A.E."/>
            <person name="Quandt C.A."/>
            <person name="Davis W.J."/>
            <person name="Chang Y."/>
            <person name="Federici B.A."/>
            <person name="Kuo A."/>
            <person name="LaButti K."/>
            <person name="Pangilinan J."/>
            <person name="Andreopoulos W."/>
            <person name="Tritt A."/>
            <person name="Riley R."/>
            <person name="Hundley H."/>
            <person name="Johnson J."/>
            <person name="Lipzen A."/>
            <person name="Barry K."/>
            <person name="Lang B.F."/>
            <person name="Cuomo C.A."/>
            <person name="Buchler N.E."/>
            <person name="Grigoriev I.V."/>
            <person name="Spatafora J.W."/>
            <person name="Stajich J.E."/>
            <person name="James T.Y."/>
        </authorList>
    </citation>
    <scope>NUCLEOTIDE SEQUENCE</scope>
    <source>
        <strain evidence="2">AG</strain>
    </source>
</reference>
<keyword evidence="3" id="KW-1185">Reference proteome</keyword>
<proteinExistence type="predicted"/>
<dbReference type="EMBL" id="MU620931">
    <property type="protein sequence ID" value="KAI8578237.1"/>
    <property type="molecule type" value="Genomic_DNA"/>
</dbReference>
<dbReference type="AlphaFoldDB" id="A0AAD5HBP5"/>